<accession>A0A0F8Z6I4</accession>
<organism evidence="2">
    <name type="scientific">marine sediment metagenome</name>
    <dbReference type="NCBI Taxonomy" id="412755"/>
    <lineage>
        <taxon>unclassified sequences</taxon>
        <taxon>metagenomes</taxon>
        <taxon>ecological metagenomes</taxon>
    </lineage>
</organism>
<feature type="region of interest" description="Disordered" evidence="1">
    <location>
        <begin position="109"/>
        <end position="167"/>
    </location>
</feature>
<reference evidence="2" key="1">
    <citation type="journal article" date="2015" name="Nature">
        <title>Complex archaea that bridge the gap between prokaryotes and eukaryotes.</title>
        <authorList>
            <person name="Spang A."/>
            <person name="Saw J.H."/>
            <person name="Jorgensen S.L."/>
            <person name="Zaremba-Niedzwiedzka K."/>
            <person name="Martijn J."/>
            <person name="Lind A.E."/>
            <person name="van Eijk R."/>
            <person name="Schleper C."/>
            <person name="Guy L."/>
            <person name="Ettema T.J."/>
        </authorList>
    </citation>
    <scope>NUCLEOTIDE SEQUENCE</scope>
</reference>
<sequence>ITTILAVSRNYSKLIPRRSSLSATTLRRTRPAKARRRRAVTHVTPLAALAAYTGTGGREGGSSLGERDFVVADYHPRWGCVIVSSSAMQHEWRPRRDFGPYVHRIPPADDPGPGLAVAARPKDAPPSGSGKTVARSRQVSTKRDRPPAWKDLKYAPSTTPPGVLVSVPAHPRSKITIDPDDFKSPGPNAGTIHPDARVVRITRGKLTLAIAFDAASPKAAVIDRVRLDFTGQGNFVNAPVVVRYEAWSRAPERLTLFRQRPMNIVVGGRKLTIAFECSYGERDRPGTKPLRSAELHIGTAAQGKCRFGNTVREVLVTDGNGNLTLNDPGKPVRSGALENARGDRLRVDIGTGDFKYALYGLYDNPVLVAGRLYDVIVSDDGAKIHAKPYTGKIGYVRIAHPEWRAD</sequence>
<proteinExistence type="predicted"/>
<dbReference type="EMBL" id="LAZR01053038">
    <property type="protein sequence ID" value="KKK81630.1"/>
    <property type="molecule type" value="Genomic_DNA"/>
</dbReference>
<name>A0A0F8Z6I4_9ZZZZ</name>
<feature type="non-terminal residue" evidence="2">
    <location>
        <position position="1"/>
    </location>
</feature>
<evidence type="ECO:0000313" key="2">
    <source>
        <dbReference type="EMBL" id="KKK81630.1"/>
    </source>
</evidence>
<protein>
    <submittedName>
        <fullName evidence="2">Uncharacterized protein</fullName>
    </submittedName>
</protein>
<feature type="compositionally biased region" description="Basic and acidic residues" evidence="1">
    <location>
        <begin position="141"/>
        <end position="153"/>
    </location>
</feature>
<feature type="non-terminal residue" evidence="2">
    <location>
        <position position="406"/>
    </location>
</feature>
<comment type="caution">
    <text evidence="2">The sequence shown here is derived from an EMBL/GenBank/DDBJ whole genome shotgun (WGS) entry which is preliminary data.</text>
</comment>
<dbReference type="AlphaFoldDB" id="A0A0F8Z6I4"/>
<evidence type="ECO:0000256" key="1">
    <source>
        <dbReference type="SAM" id="MobiDB-lite"/>
    </source>
</evidence>
<gene>
    <name evidence="2" type="ORF">LCGC14_2811520</name>
</gene>